<proteinExistence type="predicted"/>
<accession>A0ACB6REG8</accession>
<organism evidence="1 2">
    <name type="scientific">Lindgomyces ingoldianus</name>
    <dbReference type="NCBI Taxonomy" id="673940"/>
    <lineage>
        <taxon>Eukaryota</taxon>
        <taxon>Fungi</taxon>
        <taxon>Dikarya</taxon>
        <taxon>Ascomycota</taxon>
        <taxon>Pezizomycotina</taxon>
        <taxon>Dothideomycetes</taxon>
        <taxon>Pleosporomycetidae</taxon>
        <taxon>Pleosporales</taxon>
        <taxon>Lindgomycetaceae</taxon>
        <taxon>Lindgomyces</taxon>
    </lineage>
</organism>
<dbReference type="EMBL" id="MU003492">
    <property type="protein sequence ID" value="KAF2477512.1"/>
    <property type="molecule type" value="Genomic_DNA"/>
</dbReference>
<comment type="caution">
    <text evidence="1">The sequence shown here is derived from an EMBL/GenBank/DDBJ whole genome shotgun (WGS) entry which is preliminary data.</text>
</comment>
<evidence type="ECO:0000313" key="2">
    <source>
        <dbReference type="Proteomes" id="UP000799755"/>
    </source>
</evidence>
<name>A0ACB6REG8_9PLEO</name>
<gene>
    <name evidence="1" type="ORF">BDR25DRAFT_299433</name>
</gene>
<evidence type="ECO:0000313" key="1">
    <source>
        <dbReference type="EMBL" id="KAF2477512.1"/>
    </source>
</evidence>
<reference evidence="1" key="1">
    <citation type="journal article" date="2020" name="Stud. Mycol.">
        <title>101 Dothideomycetes genomes: a test case for predicting lifestyles and emergence of pathogens.</title>
        <authorList>
            <person name="Haridas S."/>
            <person name="Albert R."/>
            <person name="Binder M."/>
            <person name="Bloem J."/>
            <person name="Labutti K."/>
            <person name="Salamov A."/>
            <person name="Andreopoulos B."/>
            <person name="Baker S."/>
            <person name="Barry K."/>
            <person name="Bills G."/>
            <person name="Bluhm B."/>
            <person name="Cannon C."/>
            <person name="Castanera R."/>
            <person name="Culley D."/>
            <person name="Daum C."/>
            <person name="Ezra D."/>
            <person name="Gonzalez J."/>
            <person name="Henrissat B."/>
            <person name="Kuo A."/>
            <person name="Liang C."/>
            <person name="Lipzen A."/>
            <person name="Lutzoni F."/>
            <person name="Magnuson J."/>
            <person name="Mondo S."/>
            <person name="Nolan M."/>
            <person name="Ohm R."/>
            <person name="Pangilinan J."/>
            <person name="Park H.-J."/>
            <person name="Ramirez L."/>
            <person name="Alfaro M."/>
            <person name="Sun H."/>
            <person name="Tritt A."/>
            <person name="Yoshinaga Y."/>
            <person name="Zwiers L.-H."/>
            <person name="Turgeon B."/>
            <person name="Goodwin S."/>
            <person name="Spatafora J."/>
            <person name="Crous P."/>
            <person name="Grigoriev I."/>
        </authorList>
    </citation>
    <scope>NUCLEOTIDE SEQUENCE</scope>
    <source>
        <strain evidence="1">ATCC 200398</strain>
    </source>
</reference>
<sequence length="554" mass="61202">MATLVYSITLYIAASAPYRHTLLGSVSAPLGNWFLTILAKAGDISFAFAVEDTVDTLTWRRLKEMRRIGGRGVFSGVNLGWFLALISSTGAEGLLRILRKSSRKFLPRNSAGVWSLVRLGFIFALIPGPGIILMASVPQRDVYFPVRTLDVSGGLALYDPGLASTYRSMSSVYTSRFAQNMLKDRSISWPMDPISESCKTNSSCTSYLLAGPSLTTAPWPFAFIEGDAADGFRLEDASFYQVDLWDPAPNTLTFSESRDCTLYGGLDSYYEFSMDICLAQQSPDGLLAAGWQSCIKGYAPNGTCLQPENARGWVTYLKFYRRKATITFSRSDTTIQEVRALSSPIPQQISPSQLFGSLNNVLYRPSHANESGNDIRYEGKSAQYQLTQLLGGTLFFSLAKPNAYALDFGISWLRNILTMPVYLFQPTAMAYANQSVSLGNVSDLEAPNLPAENYIKGSYCIVDHRAIPSWGVVVGYAIVAGFVLIFVWSGKLVATLWPAIETTEFPMLDYEVLTLLVDECGHEVPLRDRFTSQAYEETTVMDAMSDLRIGLREV</sequence>
<dbReference type="Proteomes" id="UP000799755">
    <property type="component" value="Unassembled WGS sequence"/>
</dbReference>
<protein>
    <submittedName>
        <fullName evidence="1">Uncharacterized protein</fullName>
    </submittedName>
</protein>
<keyword evidence="2" id="KW-1185">Reference proteome</keyword>